<dbReference type="AlphaFoldDB" id="E7RRG7"/>
<dbReference type="GO" id="GO:0016758">
    <property type="term" value="F:hexosyltransferase activity"/>
    <property type="evidence" value="ECO:0007669"/>
    <property type="project" value="UniProtKB-ARBA"/>
</dbReference>
<proteinExistence type="predicted"/>
<sequence length="273" mass="31917">MAKTDNYPLVSIIMATYNEPTLLIKKSIHSILNQDYSNIELLIADDSTNIETIEVINSIANENNRVKIIRKGNKMGFVPALNYALREAKGSLIARMDGDDVALPDRITKQVNYALNNPTIDVFGGSINIIDGNDKIISERYYPTSSLSIQIMFVFRSPFAHPTIMFRRKIIDTGFFYNPFYKKAEDIDFFIRLYKHGYKFGNLKDKLLNYRVPNDLQEKRNREQWIFNHKARKKFILRKPFFSIASFVISWTYKHIPNTFVARYYRKENNKIS</sequence>
<comment type="caution">
    <text evidence="2">The sequence shown here is derived from an EMBL/GenBank/DDBJ whole genome shotgun (WGS) entry which is preliminary data.</text>
</comment>
<dbReference type="eggNOG" id="COG1215">
    <property type="taxonomic scope" value="Bacteria"/>
</dbReference>
<dbReference type="Pfam" id="PF00535">
    <property type="entry name" value="Glycos_transf_2"/>
    <property type="match status" value="1"/>
</dbReference>
<keyword evidence="2" id="KW-0808">Transferase</keyword>
<protein>
    <submittedName>
        <fullName evidence="2">Glycosyltransferase, group 2 family protein</fullName>
        <ecNumber evidence="2">2.4.-.-</ecNumber>
    </submittedName>
</protein>
<keyword evidence="3" id="KW-1185">Reference proteome</keyword>
<dbReference type="PANTHER" id="PTHR22916:SF3">
    <property type="entry name" value="UDP-GLCNAC:BETAGAL BETA-1,3-N-ACETYLGLUCOSAMINYLTRANSFERASE-LIKE PROTEIN 1"/>
    <property type="match status" value="1"/>
</dbReference>
<organism evidence="2 3">
    <name type="scientific">Hoylesella oralis ATCC 33269</name>
    <dbReference type="NCBI Taxonomy" id="873533"/>
    <lineage>
        <taxon>Bacteria</taxon>
        <taxon>Pseudomonadati</taxon>
        <taxon>Bacteroidota</taxon>
        <taxon>Bacteroidia</taxon>
        <taxon>Bacteroidales</taxon>
        <taxon>Prevotellaceae</taxon>
        <taxon>Hoylesella</taxon>
    </lineage>
</organism>
<dbReference type="InterPro" id="IPR029044">
    <property type="entry name" value="Nucleotide-diphossugar_trans"/>
</dbReference>
<dbReference type="RefSeq" id="WP_004369941.1">
    <property type="nucleotide sequence ID" value="NZ_GL833119.1"/>
</dbReference>
<dbReference type="Gene3D" id="3.90.550.10">
    <property type="entry name" value="Spore Coat Polysaccharide Biosynthesis Protein SpsA, Chain A"/>
    <property type="match status" value="1"/>
</dbReference>
<gene>
    <name evidence="2" type="ORF">HMPREF0663_11768</name>
</gene>
<dbReference type="Proteomes" id="UP000005580">
    <property type="component" value="Unassembled WGS sequence"/>
</dbReference>
<dbReference type="EMBL" id="AEPE02000005">
    <property type="protein sequence ID" value="EFZ36855.1"/>
    <property type="molecule type" value="Genomic_DNA"/>
</dbReference>
<dbReference type="SUPFAM" id="SSF53448">
    <property type="entry name" value="Nucleotide-diphospho-sugar transferases"/>
    <property type="match status" value="1"/>
</dbReference>
<dbReference type="PANTHER" id="PTHR22916">
    <property type="entry name" value="GLYCOSYLTRANSFERASE"/>
    <property type="match status" value="1"/>
</dbReference>
<dbReference type="STRING" id="28134.SAMN05444288_1407"/>
<evidence type="ECO:0000313" key="3">
    <source>
        <dbReference type="Proteomes" id="UP000005580"/>
    </source>
</evidence>
<name>E7RRG7_9BACT</name>
<evidence type="ECO:0000313" key="2">
    <source>
        <dbReference type="EMBL" id="EFZ36855.1"/>
    </source>
</evidence>
<accession>E7RRG7</accession>
<evidence type="ECO:0000259" key="1">
    <source>
        <dbReference type="Pfam" id="PF00535"/>
    </source>
</evidence>
<dbReference type="EC" id="2.4.-.-" evidence="2"/>
<reference evidence="2" key="1">
    <citation type="submission" date="2011-01" db="EMBL/GenBank/DDBJ databases">
        <authorList>
            <person name="Muzny D."/>
            <person name="Qin X."/>
            <person name="Buhay C."/>
            <person name="Dugan-Rocha S."/>
            <person name="Ding Y."/>
            <person name="Chen G."/>
            <person name="Hawes A."/>
            <person name="Holder M."/>
            <person name="Jhangiani S."/>
            <person name="Johnson A."/>
            <person name="Khan Z."/>
            <person name="Li Z."/>
            <person name="Liu W."/>
            <person name="Liu X."/>
            <person name="Perez L."/>
            <person name="Shen H."/>
            <person name="Wang Q."/>
            <person name="Watt J."/>
            <person name="Xi L."/>
            <person name="Xin Y."/>
            <person name="Zhou J."/>
            <person name="Deng J."/>
            <person name="Jiang H."/>
            <person name="Liu Y."/>
            <person name="Qu J."/>
            <person name="Song X.-Z."/>
            <person name="Zhang L."/>
            <person name="Villasana D."/>
            <person name="Johnson A."/>
            <person name="Liu J."/>
            <person name="Liyanage D."/>
            <person name="Lorensuhewa L."/>
            <person name="Robinson T."/>
            <person name="Song A."/>
            <person name="Song B.-B."/>
            <person name="Dinh H."/>
            <person name="Thornton R."/>
            <person name="Coyle M."/>
            <person name="Francisco L."/>
            <person name="Jackson L."/>
            <person name="Javaid M."/>
            <person name="Korchina V."/>
            <person name="Kovar C."/>
            <person name="Mata R."/>
            <person name="Mathew T."/>
            <person name="Ngo R."/>
            <person name="Nguyen L."/>
            <person name="Nguyen N."/>
            <person name="Okwuonu G."/>
            <person name="Ongeri F."/>
            <person name="Pham C."/>
            <person name="Simmons D."/>
            <person name="Wilczek-Boney K."/>
            <person name="Hale W."/>
            <person name="Jakkamsetti A."/>
            <person name="Pham P."/>
            <person name="Ruth R."/>
            <person name="San Lucas F."/>
            <person name="Warren J."/>
            <person name="Zhang J."/>
            <person name="Zhao Z."/>
            <person name="Zhou C."/>
            <person name="Zhu D."/>
            <person name="Lee S."/>
            <person name="Bess C."/>
            <person name="Blankenburg K."/>
            <person name="Forbes L."/>
            <person name="Fu Q."/>
            <person name="Gubbala S."/>
            <person name="Hirani K."/>
            <person name="Jayaseelan J.C."/>
            <person name="Lara F."/>
            <person name="Munidasa M."/>
            <person name="Palculict T."/>
            <person name="Patil S."/>
            <person name="Pu L.-L."/>
            <person name="Saada N."/>
            <person name="Tang L."/>
            <person name="Weissenberger G."/>
            <person name="Zhu Y."/>
            <person name="Hemphill L."/>
            <person name="Shang Y."/>
            <person name="Youmans B."/>
            <person name="Ayvaz T."/>
            <person name="Ross M."/>
            <person name="Santibanez J."/>
            <person name="Aqrawi P."/>
            <person name="Gross S."/>
            <person name="Joshi V."/>
            <person name="Fowler G."/>
            <person name="Nazareth L."/>
            <person name="Reid J."/>
            <person name="Worley K."/>
            <person name="Petrosino J."/>
            <person name="Highlander S."/>
            <person name="Gibbs R."/>
        </authorList>
    </citation>
    <scope>NUCLEOTIDE SEQUENCE [LARGE SCALE GENOMIC DNA]</scope>
    <source>
        <strain evidence="2">ATCC 33269</strain>
    </source>
</reference>
<feature type="domain" description="Glycosyltransferase 2-like" evidence="1">
    <location>
        <begin position="11"/>
        <end position="172"/>
    </location>
</feature>
<dbReference type="InterPro" id="IPR001173">
    <property type="entry name" value="Glyco_trans_2-like"/>
</dbReference>
<keyword evidence="2" id="KW-0328">Glycosyltransferase</keyword>
<dbReference type="HOGENOM" id="CLU_025996_0_9_10"/>